<dbReference type="PANTHER" id="PTHR15746">
    <property type="entry name" value="RAB11-RELATED"/>
    <property type="match status" value="1"/>
</dbReference>
<dbReference type="InterPro" id="IPR019018">
    <property type="entry name" value="Rab-bd_FIP-RBD"/>
</dbReference>
<dbReference type="InterPro" id="IPR000008">
    <property type="entry name" value="C2_dom"/>
</dbReference>
<evidence type="ECO:0000256" key="6">
    <source>
        <dbReference type="SAM" id="MobiDB-lite"/>
    </source>
</evidence>
<comment type="subcellular location">
    <subcellularLocation>
        <location evidence="1">Recycling endosome</location>
    </subcellularLocation>
</comment>
<dbReference type="PROSITE" id="PS50004">
    <property type="entry name" value="C2"/>
    <property type="match status" value="1"/>
</dbReference>
<dbReference type="SUPFAM" id="SSF144270">
    <property type="entry name" value="Eferin C-derminal domain-like"/>
    <property type="match status" value="1"/>
</dbReference>
<dbReference type="GO" id="GO:0055037">
    <property type="term" value="C:recycling endosome"/>
    <property type="evidence" value="ECO:0007669"/>
    <property type="project" value="UniProtKB-SubCell"/>
</dbReference>
<keyword evidence="3" id="KW-0597">Phosphoprotein</keyword>
<dbReference type="GO" id="GO:0045055">
    <property type="term" value="P:regulated exocytosis"/>
    <property type="evidence" value="ECO:0007669"/>
    <property type="project" value="TreeGrafter"/>
</dbReference>
<dbReference type="SMART" id="SM00239">
    <property type="entry name" value="C2"/>
    <property type="match status" value="1"/>
</dbReference>
<evidence type="ECO:0000259" key="9">
    <source>
        <dbReference type="PROSITE" id="PS51511"/>
    </source>
</evidence>
<dbReference type="InterPro" id="IPR035892">
    <property type="entry name" value="C2_domain_sf"/>
</dbReference>
<dbReference type="PROSITE" id="PS51511">
    <property type="entry name" value="FIP_RBD"/>
    <property type="match status" value="1"/>
</dbReference>
<evidence type="ECO:0000256" key="4">
    <source>
        <dbReference type="ARBA" id="ARBA00022753"/>
    </source>
</evidence>
<name>A0A8X6IV92_9ARAC</name>
<dbReference type="Proteomes" id="UP000886998">
    <property type="component" value="Unassembled WGS sequence"/>
</dbReference>
<proteinExistence type="predicted"/>
<dbReference type="Pfam" id="PF09457">
    <property type="entry name" value="RBD-FIP"/>
    <property type="match status" value="1"/>
</dbReference>
<evidence type="ECO:0000259" key="8">
    <source>
        <dbReference type="PROSITE" id="PS50004"/>
    </source>
</evidence>
<accession>A0A8X6IV92</accession>
<dbReference type="InterPro" id="IPR037245">
    <property type="entry name" value="FIP-RBD_C_sf"/>
</dbReference>
<dbReference type="InterPro" id="IPR037789">
    <property type="entry name" value="FIP_classI"/>
</dbReference>
<feature type="compositionally biased region" description="Polar residues" evidence="6">
    <location>
        <begin position="270"/>
        <end position="280"/>
    </location>
</feature>
<dbReference type="Gene3D" id="1.20.5.2440">
    <property type="match status" value="1"/>
</dbReference>
<dbReference type="Gene3D" id="2.60.40.150">
    <property type="entry name" value="C2 domain"/>
    <property type="match status" value="1"/>
</dbReference>
<dbReference type="GO" id="GO:0031267">
    <property type="term" value="F:small GTPase binding"/>
    <property type="evidence" value="ECO:0007669"/>
    <property type="project" value="InterPro"/>
</dbReference>
<dbReference type="EMBL" id="BMAV01027698">
    <property type="protein sequence ID" value="GFS61543.1"/>
    <property type="molecule type" value="Genomic_DNA"/>
</dbReference>
<evidence type="ECO:0000256" key="1">
    <source>
        <dbReference type="ARBA" id="ARBA00004172"/>
    </source>
</evidence>
<evidence type="ECO:0000256" key="2">
    <source>
        <dbReference type="ARBA" id="ARBA00022448"/>
    </source>
</evidence>
<dbReference type="OrthoDB" id="6423186at2759"/>
<feature type="domain" description="C2" evidence="8">
    <location>
        <begin position="1"/>
        <end position="114"/>
    </location>
</feature>
<dbReference type="SUPFAM" id="SSF49562">
    <property type="entry name" value="C2 domain (Calcium/lipid-binding domain, CaLB)"/>
    <property type="match status" value="1"/>
</dbReference>
<keyword evidence="7" id="KW-0732">Signal</keyword>
<feature type="region of interest" description="Disordered" evidence="6">
    <location>
        <begin position="253"/>
        <end position="289"/>
    </location>
</feature>
<dbReference type="GO" id="GO:0015031">
    <property type="term" value="P:protein transport"/>
    <property type="evidence" value="ECO:0007669"/>
    <property type="project" value="UniProtKB-KW"/>
</dbReference>
<organism evidence="10 11">
    <name type="scientific">Trichonephila inaurata madagascariensis</name>
    <dbReference type="NCBI Taxonomy" id="2747483"/>
    <lineage>
        <taxon>Eukaryota</taxon>
        <taxon>Metazoa</taxon>
        <taxon>Ecdysozoa</taxon>
        <taxon>Arthropoda</taxon>
        <taxon>Chelicerata</taxon>
        <taxon>Arachnida</taxon>
        <taxon>Araneae</taxon>
        <taxon>Araneomorphae</taxon>
        <taxon>Entelegynae</taxon>
        <taxon>Araneoidea</taxon>
        <taxon>Nephilidae</taxon>
        <taxon>Trichonephila</taxon>
        <taxon>Trichonephila inaurata</taxon>
    </lineage>
</organism>
<feature type="signal peptide" evidence="7">
    <location>
        <begin position="1"/>
        <end position="24"/>
    </location>
</feature>
<keyword evidence="2" id="KW-0813">Transport</keyword>
<evidence type="ECO:0000313" key="11">
    <source>
        <dbReference type="Proteomes" id="UP000886998"/>
    </source>
</evidence>
<protein>
    <submittedName>
        <fullName evidence="10">Rab11 family-interacting protein 2</fullName>
    </submittedName>
</protein>
<feature type="domain" description="FIP-RBD" evidence="9">
    <location>
        <begin position="389"/>
        <end position="451"/>
    </location>
</feature>
<dbReference type="AlphaFoldDB" id="A0A8X6IV92"/>
<keyword evidence="11" id="KW-1185">Reference proteome</keyword>
<reference evidence="10" key="1">
    <citation type="submission" date="2020-08" db="EMBL/GenBank/DDBJ databases">
        <title>Multicomponent nature underlies the extraordinary mechanical properties of spider dragline silk.</title>
        <authorList>
            <person name="Kono N."/>
            <person name="Nakamura H."/>
            <person name="Mori M."/>
            <person name="Yoshida Y."/>
            <person name="Ohtoshi R."/>
            <person name="Malay A.D."/>
            <person name="Moran D.A.P."/>
            <person name="Tomita M."/>
            <person name="Numata K."/>
            <person name="Arakawa K."/>
        </authorList>
    </citation>
    <scope>NUCLEOTIDE SEQUENCE</scope>
</reference>
<evidence type="ECO:0000256" key="5">
    <source>
        <dbReference type="ARBA" id="ARBA00022927"/>
    </source>
</evidence>
<keyword evidence="4" id="KW-0967">Endosome</keyword>
<evidence type="ECO:0000313" key="10">
    <source>
        <dbReference type="EMBL" id="GFS61543.1"/>
    </source>
</evidence>
<evidence type="ECO:0000256" key="7">
    <source>
        <dbReference type="SAM" id="SignalP"/>
    </source>
</evidence>
<comment type="caution">
    <text evidence="10">The sequence shown here is derived from an EMBL/GenBank/DDBJ whole genome shotgun (WGS) entry which is preliminary data.</text>
</comment>
<evidence type="ECO:0000256" key="3">
    <source>
        <dbReference type="ARBA" id="ARBA00022553"/>
    </source>
</evidence>
<gene>
    <name evidence="10" type="primary">RAB11FIP2</name>
    <name evidence="10" type="ORF">TNIN_343181</name>
</gene>
<sequence>MYLITALRQVIIIVFCFRFTVQRARNLQNKGRKGTNDAFVLIQMGKEKFQTTVQEKATDPEWYEECDLTLIGRDSDVSLTVYHRNILGLEEFLGQTSISLRGIESFDRPFTKWYPLQGKSEKSEDKNRGELEVRIAFIVRRCSDTQSLNDLSFKKKKHSIKHFAASVGHKIQKLPSRSMSLRNLDPRKRLERIKEKRVSAPSELGSTEEDGFDELENSEEFNQIPMKRHGALYSSTMSLPQSAMITSSIQEAESLEELPQTQEETEELSDSSNSVESQGFTIPKPPVRKNHFTASETKLLNHGEWTNRILSHSKESPIARSETNLIEALRSESPARKGRFETLRHNLRRHTLQLSESPELSVLALSNHQKKNRMECLKSESPKNNLSTPEGIPPQVIQQYEKMNHKDLVLLAIKQQGDLERQRDKISDLENYLDNLLVRVMETTPRILQNPYKNHICQR</sequence>
<dbReference type="PANTHER" id="PTHR15746:SF23">
    <property type="entry name" value="RAB11 INTERACTING PROTEIN, ISOFORM A"/>
    <property type="match status" value="1"/>
</dbReference>
<feature type="chain" id="PRO_5036452642" evidence="7">
    <location>
        <begin position="25"/>
        <end position="459"/>
    </location>
</feature>
<dbReference type="Pfam" id="PF00168">
    <property type="entry name" value="C2"/>
    <property type="match status" value="1"/>
</dbReference>
<keyword evidence="5" id="KW-0653">Protein transport</keyword>